<gene>
    <name evidence="1" type="ORF">DVH21_16790</name>
</gene>
<dbReference type="EMBL" id="CP031263">
    <property type="protein sequence ID" value="AXH91450.1"/>
    <property type="molecule type" value="Genomic_DNA"/>
</dbReference>
<dbReference type="RefSeq" id="WP_013284972.1">
    <property type="nucleotide sequence ID" value="NZ_CP031263.1"/>
</dbReference>
<proteinExistence type="predicted"/>
<accession>A0A6N3K1D0</accession>
<reference evidence="1 2" key="1">
    <citation type="submission" date="2018-07" db="EMBL/GenBank/DDBJ databases">
        <authorList>
            <person name="Ye Y."/>
        </authorList>
    </citation>
    <scope>NUCLEOTIDE SEQUENCE [LARGE SCALE GENOMIC DNA]</scope>
    <source>
        <strain evidence="2">H14(2018)</strain>
    </source>
</reference>
<protein>
    <submittedName>
        <fullName evidence="1">Uncharacterized protein</fullName>
    </submittedName>
</protein>
<sequence>MVDQFRMSFAGDPGLDGTLNELARDLNAAGCQVVKDTSEVPAKGVELVTAISVSLASFATVRPVILRILTMWAQRPRDRAFILEKEHNGVTTTVMLRASGLDSADYQATMASIAALLEAKGTDGA</sequence>
<dbReference type="AlphaFoldDB" id="A0A6N3K1D0"/>
<reference evidence="1 2" key="2">
    <citation type="submission" date="2018-08" db="EMBL/GenBank/DDBJ databases">
        <title>Streptomyces kandeliansis sp. nov., an endophytic bacterium isolated from mangrove plant.</title>
        <authorList>
            <person name="Wang R."/>
        </authorList>
    </citation>
    <scope>NUCLEOTIDE SEQUENCE [LARGE SCALE GENOMIC DNA]</scope>
    <source>
        <strain evidence="2">H14(2018)</strain>
    </source>
</reference>
<organism evidence="1 2">
    <name type="scientific">Micromonospora aurantiaca</name>
    <name type="common">nom. illeg.</name>
    <dbReference type="NCBI Taxonomy" id="47850"/>
    <lineage>
        <taxon>Bacteria</taxon>
        <taxon>Bacillati</taxon>
        <taxon>Actinomycetota</taxon>
        <taxon>Actinomycetes</taxon>
        <taxon>Micromonosporales</taxon>
        <taxon>Micromonosporaceae</taxon>
        <taxon>Micromonospora</taxon>
    </lineage>
</organism>
<evidence type="ECO:0000313" key="2">
    <source>
        <dbReference type="Proteomes" id="UP000253958"/>
    </source>
</evidence>
<name>A0A6N3K1D0_9ACTN</name>
<evidence type="ECO:0000313" key="1">
    <source>
        <dbReference type="EMBL" id="AXH91450.1"/>
    </source>
</evidence>
<dbReference type="Proteomes" id="UP000253958">
    <property type="component" value="Chromosome"/>
</dbReference>